<gene>
    <name evidence="3" type="ORF">EDD75_0019</name>
</gene>
<evidence type="ECO:0000256" key="1">
    <source>
        <dbReference type="SAM" id="Phobius"/>
    </source>
</evidence>
<dbReference type="InterPro" id="IPR000014">
    <property type="entry name" value="PAS"/>
</dbReference>
<keyword evidence="4" id="KW-1185">Reference proteome</keyword>
<keyword evidence="1" id="KW-1133">Transmembrane helix</keyword>
<keyword evidence="1" id="KW-0812">Transmembrane</keyword>
<dbReference type="RefSeq" id="WP_123926255.1">
    <property type="nucleotide sequence ID" value="NZ_RKRE01000001.1"/>
</dbReference>
<protein>
    <submittedName>
        <fullName evidence="3">PAS domain-containing protein</fullName>
    </submittedName>
</protein>
<keyword evidence="1" id="KW-0472">Membrane</keyword>
<proteinExistence type="predicted"/>
<dbReference type="SUPFAM" id="SSF55785">
    <property type="entry name" value="PYP-like sensor domain (PAS domain)"/>
    <property type="match status" value="1"/>
</dbReference>
<evidence type="ECO:0000259" key="2">
    <source>
        <dbReference type="Pfam" id="PF13188"/>
    </source>
</evidence>
<feature type="domain" description="PAS" evidence="2">
    <location>
        <begin position="276"/>
        <end position="321"/>
    </location>
</feature>
<evidence type="ECO:0000313" key="3">
    <source>
        <dbReference type="EMBL" id="RPF49215.1"/>
    </source>
</evidence>
<accession>A0A3N5BTN2</accession>
<dbReference type="Pfam" id="PF13188">
    <property type="entry name" value="PAS_8"/>
    <property type="match status" value="1"/>
</dbReference>
<dbReference type="Proteomes" id="UP000282654">
    <property type="component" value="Unassembled WGS sequence"/>
</dbReference>
<organism evidence="3 4">
    <name type="scientific">Thermodesulfitimonas autotrophica</name>
    <dbReference type="NCBI Taxonomy" id="1894989"/>
    <lineage>
        <taxon>Bacteria</taxon>
        <taxon>Bacillati</taxon>
        <taxon>Bacillota</taxon>
        <taxon>Clostridia</taxon>
        <taxon>Thermoanaerobacterales</taxon>
        <taxon>Thermoanaerobacteraceae</taxon>
        <taxon>Thermodesulfitimonas</taxon>
    </lineage>
</organism>
<feature type="transmembrane region" description="Helical" evidence="1">
    <location>
        <begin position="236"/>
        <end position="257"/>
    </location>
</feature>
<sequence length="480" mass="53947">MVRSAATRNAIFLFIAVFFLSAITVLFTMEFRFLKKIMTNYEESIRQIAINQTNYFLRDLEAVTERAARELARQDEKSTALDRLTTLDPRITGAWIIDDSGAVISGTSRETLKPEKKWVPRGTKTLILGVDKDQTGQMTVTAATPFRNNWLVLAYRAAGFQEEMTFNFLNTACKVAVFGPNNYPVVWPFEKEALSHFSHHEGRLLVDGVWHEVSFAKVGEPPWSLFFFFPENNLNIYRTITIMFLLLALYCCLYQFLVELWRVNSALSYFENVDFAIFNYLNEGVIITNNAGRIVFANKAAHEIFSEKKKSLKGTPLKEILGHIGDAQSGAKTYGTLTFQISDRRFEAIHAPLVKKGKVLGAITVIGSGAQEKTCFNVLSRLIETLPMAVIYIDRHHKVAQANLLARCYWGTLEPGLSIDGVDPELAGFIYRNIGSRTIKPVKLTSSNTTAEVVYVYDEEGNYSGALVLVTTPPEVNSVL</sequence>
<dbReference type="EMBL" id="RKRE01000001">
    <property type="protein sequence ID" value="RPF49215.1"/>
    <property type="molecule type" value="Genomic_DNA"/>
</dbReference>
<feature type="transmembrane region" description="Helical" evidence="1">
    <location>
        <begin position="6"/>
        <end position="28"/>
    </location>
</feature>
<name>A0A3N5BTN2_9THEO</name>
<evidence type="ECO:0000313" key="4">
    <source>
        <dbReference type="Proteomes" id="UP000282654"/>
    </source>
</evidence>
<dbReference type="Gene3D" id="3.30.450.20">
    <property type="entry name" value="PAS domain"/>
    <property type="match status" value="1"/>
</dbReference>
<dbReference type="OrthoDB" id="1803206at2"/>
<reference evidence="3 4" key="1">
    <citation type="submission" date="2018-11" db="EMBL/GenBank/DDBJ databases">
        <title>Genomic Encyclopedia of Type Strains, Phase IV (KMG-IV): sequencing the most valuable type-strain genomes for metagenomic binning, comparative biology and taxonomic classification.</title>
        <authorList>
            <person name="Goeker M."/>
        </authorList>
    </citation>
    <scope>NUCLEOTIDE SEQUENCE [LARGE SCALE GENOMIC DNA]</scope>
    <source>
        <strain evidence="3 4">DSM 102936</strain>
    </source>
</reference>
<dbReference type="InterPro" id="IPR035965">
    <property type="entry name" value="PAS-like_dom_sf"/>
</dbReference>
<dbReference type="CDD" id="cd00130">
    <property type="entry name" value="PAS"/>
    <property type="match status" value="1"/>
</dbReference>
<comment type="caution">
    <text evidence="3">The sequence shown here is derived from an EMBL/GenBank/DDBJ whole genome shotgun (WGS) entry which is preliminary data.</text>
</comment>
<dbReference type="AlphaFoldDB" id="A0A3N5BTN2"/>